<feature type="region of interest" description="Disordered" evidence="10">
    <location>
        <begin position="464"/>
        <end position="486"/>
    </location>
</feature>
<evidence type="ECO:0000313" key="14">
    <source>
        <dbReference type="EMBL" id="MBB3861853.1"/>
    </source>
</evidence>
<feature type="compositionally biased region" description="Acidic residues" evidence="10">
    <location>
        <begin position="477"/>
        <end position="486"/>
    </location>
</feature>
<evidence type="ECO:0000256" key="10">
    <source>
        <dbReference type="SAM" id="MobiDB-lite"/>
    </source>
</evidence>
<dbReference type="RefSeq" id="WP_183614357.1">
    <property type="nucleotide sequence ID" value="NZ_JACICY010000008.1"/>
</dbReference>
<evidence type="ECO:0000259" key="12">
    <source>
        <dbReference type="Pfam" id="PF01514"/>
    </source>
</evidence>
<dbReference type="PRINTS" id="PR01009">
    <property type="entry name" value="FLGMRINGFLIF"/>
</dbReference>
<feature type="region of interest" description="Disordered" evidence="10">
    <location>
        <begin position="282"/>
        <end position="348"/>
    </location>
</feature>
<evidence type="ECO:0000256" key="5">
    <source>
        <dbReference type="ARBA" id="ARBA00022692"/>
    </source>
</evidence>
<dbReference type="GO" id="GO:0003774">
    <property type="term" value="F:cytoskeletal motor activity"/>
    <property type="evidence" value="ECO:0007669"/>
    <property type="project" value="InterPro"/>
</dbReference>
<keyword evidence="4" id="KW-1003">Cell membrane</keyword>
<evidence type="ECO:0000256" key="3">
    <source>
        <dbReference type="ARBA" id="ARBA00007971"/>
    </source>
</evidence>
<keyword evidence="15" id="KW-1185">Reference proteome</keyword>
<dbReference type="EMBL" id="JACICY010000008">
    <property type="protein sequence ID" value="MBB3861853.1"/>
    <property type="molecule type" value="Genomic_DNA"/>
</dbReference>
<feature type="domain" description="Flagellar M-ring C-terminal" evidence="13">
    <location>
        <begin position="254"/>
        <end position="416"/>
    </location>
</feature>
<dbReference type="InterPro" id="IPR045851">
    <property type="entry name" value="AMP-bd_C_sf"/>
</dbReference>
<dbReference type="InterPro" id="IPR000067">
    <property type="entry name" value="FlgMring_FliF"/>
</dbReference>
<dbReference type="InterPro" id="IPR013556">
    <property type="entry name" value="Flag_M-ring_C"/>
</dbReference>
<dbReference type="Pfam" id="PF01514">
    <property type="entry name" value="YscJ_FliF"/>
    <property type="match status" value="1"/>
</dbReference>
<feature type="compositionally biased region" description="Low complexity" evidence="10">
    <location>
        <begin position="307"/>
        <end position="335"/>
    </location>
</feature>
<evidence type="ECO:0000256" key="7">
    <source>
        <dbReference type="ARBA" id="ARBA00023136"/>
    </source>
</evidence>
<dbReference type="GO" id="GO:0009431">
    <property type="term" value="C:bacterial-type flagellum basal body, MS ring"/>
    <property type="evidence" value="ECO:0007669"/>
    <property type="project" value="InterPro"/>
</dbReference>
<evidence type="ECO:0000256" key="8">
    <source>
        <dbReference type="ARBA" id="ARBA00023143"/>
    </source>
</evidence>
<dbReference type="InterPro" id="IPR006182">
    <property type="entry name" value="FliF_N_dom"/>
</dbReference>
<dbReference type="GO" id="GO:0005886">
    <property type="term" value="C:plasma membrane"/>
    <property type="evidence" value="ECO:0007669"/>
    <property type="project" value="UniProtKB-SubCell"/>
</dbReference>
<feature type="domain" description="Flagellar M-ring N-terminal" evidence="12">
    <location>
        <begin position="56"/>
        <end position="226"/>
    </location>
</feature>
<keyword evidence="14" id="KW-0966">Cell projection</keyword>
<keyword evidence="8 9" id="KW-0975">Bacterial flagellum</keyword>
<dbReference type="PROSITE" id="PS00018">
    <property type="entry name" value="EF_HAND_1"/>
    <property type="match status" value="1"/>
</dbReference>
<name>A0A7W5ZZB6_9SPHN</name>
<dbReference type="Proteomes" id="UP000562395">
    <property type="component" value="Unassembled WGS sequence"/>
</dbReference>
<evidence type="ECO:0000256" key="4">
    <source>
        <dbReference type="ARBA" id="ARBA00022475"/>
    </source>
</evidence>
<keyword evidence="14" id="KW-0282">Flagellum</keyword>
<dbReference type="PANTHER" id="PTHR30046:SF0">
    <property type="entry name" value="FLAGELLAR M-RING PROTEIN"/>
    <property type="match status" value="1"/>
</dbReference>
<feature type="transmembrane region" description="Helical" evidence="11">
    <location>
        <begin position="431"/>
        <end position="453"/>
    </location>
</feature>
<evidence type="ECO:0000256" key="2">
    <source>
        <dbReference type="ARBA" id="ARBA00004651"/>
    </source>
</evidence>
<organism evidence="14 15">
    <name type="scientific">Novosphingobium hassiacum</name>
    <dbReference type="NCBI Taxonomy" id="173676"/>
    <lineage>
        <taxon>Bacteria</taxon>
        <taxon>Pseudomonadati</taxon>
        <taxon>Pseudomonadota</taxon>
        <taxon>Alphaproteobacteria</taxon>
        <taxon>Sphingomonadales</taxon>
        <taxon>Sphingomonadaceae</taxon>
        <taxon>Novosphingobium</taxon>
    </lineage>
</organism>
<comment type="similarity">
    <text evidence="3 9">Belongs to the FliF family.</text>
</comment>
<comment type="caution">
    <text evidence="14">The sequence shown here is derived from an EMBL/GenBank/DDBJ whole genome shotgun (WGS) entry which is preliminary data.</text>
</comment>
<evidence type="ECO:0000256" key="9">
    <source>
        <dbReference type="PIRNR" id="PIRNR004862"/>
    </source>
</evidence>
<dbReference type="Gene3D" id="3.30.300.30">
    <property type="match status" value="1"/>
</dbReference>
<evidence type="ECO:0000256" key="6">
    <source>
        <dbReference type="ARBA" id="ARBA00022989"/>
    </source>
</evidence>
<evidence type="ECO:0000313" key="15">
    <source>
        <dbReference type="Proteomes" id="UP000562395"/>
    </source>
</evidence>
<dbReference type="PANTHER" id="PTHR30046">
    <property type="entry name" value="FLAGELLAR M-RING PROTEIN"/>
    <property type="match status" value="1"/>
</dbReference>
<feature type="compositionally biased region" description="Polar residues" evidence="10">
    <location>
        <begin position="291"/>
        <end position="306"/>
    </location>
</feature>
<keyword evidence="14" id="KW-0969">Cilium</keyword>
<dbReference type="NCBIfam" id="TIGR00206">
    <property type="entry name" value="fliF"/>
    <property type="match status" value="1"/>
</dbReference>
<dbReference type="PIRSF" id="PIRSF004862">
    <property type="entry name" value="FliF"/>
    <property type="match status" value="1"/>
</dbReference>
<keyword evidence="7 11" id="KW-0472">Membrane</keyword>
<dbReference type="InterPro" id="IPR018247">
    <property type="entry name" value="EF_Hand_1_Ca_BS"/>
</dbReference>
<feature type="transmembrane region" description="Helical" evidence="11">
    <location>
        <begin position="32"/>
        <end position="51"/>
    </location>
</feature>
<gene>
    <name evidence="14" type="ORF">GGQ88_003143</name>
</gene>
<keyword evidence="5 11" id="KW-0812">Transmembrane</keyword>
<evidence type="ECO:0000259" key="13">
    <source>
        <dbReference type="Pfam" id="PF08345"/>
    </source>
</evidence>
<comment type="subcellular location">
    <subcellularLocation>
        <location evidence="1 9">Bacterial flagellum basal body</location>
    </subcellularLocation>
    <subcellularLocation>
        <location evidence="2">Cell membrane</location>
        <topology evidence="2">Multi-pass membrane protein</topology>
    </subcellularLocation>
</comment>
<accession>A0A7W5ZZB6</accession>
<sequence length="548" mass="57913">MADNSLALTDSDGSVATRAKVFLAQPSVRRTIPWFAGVSAAGLTALLYMTMAPAPQRMLYSQLSDSERGEVVASLDKAAISYQIDNATGAITVGEDDLYRARMAAAADGAIATPETGTQMLDKLPMGASRGLEGQRLQAARERELELTITEIDGVESVRVHLAEPEKSVFVRDNMPPSASVMVKLARGRQLSESQVRAVTNLVAGSVPGLAISSVRVADQHGRLLSEASGADGDRLELQQRMEEKLRQQVSQLLTPMLGDGNFSSEIQIDLDMDQVTSARESYDKQGVVRSETQSASQMAGATTAQGVPGVTANTPPPATTAQAGAPTGTPAVAPSQPGSNGESSSTKTYELGREVAVSNQTPGKIKRLSVAVALSSEIMAKAKPADIEAIKQLVSAAVGADPARGDQVAVQVRAFKPVEVEAIPFWETPWFATILRNAVALIAVLLVLLLGVRPLIKALKRDPAQASPKKRKGASDDDDDEDSEDAITPDEMAEALQPAQNLQTGVVDADALARQVNLAQRLVVEKPDNALVAIKQMLNTPEEEAAA</sequence>
<dbReference type="InterPro" id="IPR043427">
    <property type="entry name" value="YscJ/FliF"/>
</dbReference>
<reference evidence="14 15" key="1">
    <citation type="submission" date="2020-08" db="EMBL/GenBank/DDBJ databases">
        <title>Genomic Encyclopedia of Type Strains, Phase IV (KMG-IV): sequencing the most valuable type-strain genomes for metagenomic binning, comparative biology and taxonomic classification.</title>
        <authorList>
            <person name="Goeker M."/>
        </authorList>
    </citation>
    <scope>NUCLEOTIDE SEQUENCE [LARGE SCALE GENOMIC DNA]</scope>
    <source>
        <strain evidence="14 15">DSM 14552</strain>
    </source>
</reference>
<keyword evidence="6 11" id="KW-1133">Transmembrane helix</keyword>
<feature type="compositionally biased region" description="Polar residues" evidence="10">
    <location>
        <begin position="337"/>
        <end position="348"/>
    </location>
</feature>
<evidence type="ECO:0000256" key="1">
    <source>
        <dbReference type="ARBA" id="ARBA00004117"/>
    </source>
</evidence>
<comment type="function">
    <text evidence="9">The M ring may be actively involved in energy transduction.</text>
</comment>
<proteinExistence type="inferred from homology"/>
<dbReference type="GO" id="GO:0071973">
    <property type="term" value="P:bacterial-type flagellum-dependent cell motility"/>
    <property type="evidence" value="ECO:0007669"/>
    <property type="project" value="InterPro"/>
</dbReference>
<dbReference type="Pfam" id="PF08345">
    <property type="entry name" value="YscJ_FliF_C"/>
    <property type="match status" value="1"/>
</dbReference>
<dbReference type="AlphaFoldDB" id="A0A7W5ZZB6"/>
<evidence type="ECO:0000256" key="11">
    <source>
        <dbReference type="SAM" id="Phobius"/>
    </source>
</evidence>
<protein>
    <recommendedName>
        <fullName evidence="9">Flagellar M-ring protein</fullName>
    </recommendedName>
</protein>